<name>A0A398CYW5_9BACL</name>
<evidence type="ECO:0000256" key="1">
    <source>
        <dbReference type="SAM" id="Phobius"/>
    </source>
</evidence>
<comment type="caution">
    <text evidence="2">The sequence shown here is derived from an EMBL/GenBank/DDBJ whole genome shotgun (WGS) entry which is preliminary data.</text>
</comment>
<keyword evidence="3" id="KW-1185">Reference proteome</keyword>
<dbReference type="Proteomes" id="UP000266340">
    <property type="component" value="Unassembled WGS sequence"/>
</dbReference>
<evidence type="ECO:0000313" key="3">
    <source>
        <dbReference type="Proteomes" id="UP000266340"/>
    </source>
</evidence>
<keyword evidence="1" id="KW-0472">Membrane</keyword>
<evidence type="ECO:0000313" key="2">
    <source>
        <dbReference type="EMBL" id="RIE05027.1"/>
    </source>
</evidence>
<dbReference type="EMBL" id="QXJM01000016">
    <property type="protein sequence ID" value="RIE05027.1"/>
    <property type="molecule type" value="Genomic_DNA"/>
</dbReference>
<sequence>MNGTGEIGMFSRVALLRSWKEIRPYFIFSIILFFAGTVAGGSPNAASGWLEAQLNGISVIAETAAKSDNPRLALFLLIAFNNVIKAIIVMCVGIFGGILPVIMLVANGMIMGYLLVDQSERGYNMFLIIVKGILPHGILELPAIFLACAFGIRFGLTFARGIGRSAIGKERPWQPFVNTAAGSVPALVFVTGTLIAAALIESTFTFWLMK</sequence>
<feature type="transmembrane region" description="Helical" evidence="1">
    <location>
        <begin position="137"/>
        <end position="156"/>
    </location>
</feature>
<keyword evidence="1" id="KW-1133">Transmembrane helix</keyword>
<dbReference type="PANTHER" id="PTHR35337">
    <property type="entry name" value="SLR1478 PROTEIN"/>
    <property type="match status" value="1"/>
</dbReference>
<accession>A0A398CYW5</accession>
<organism evidence="2 3">
    <name type="scientific">Cohnella faecalis</name>
    <dbReference type="NCBI Taxonomy" id="2315694"/>
    <lineage>
        <taxon>Bacteria</taxon>
        <taxon>Bacillati</taxon>
        <taxon>Bacillota</taxon>
        <taxon>Bacilli</taxon>
        <taxon>Bacillales</taxon>
        <taxon>Paenibacillaceae</taxon>
        <taxon>Cohnella</taxon>
    </lineage>
</organism>
<keyword evidence="1" id="KW-0812">Transmembrane</keyword>
<proteinExistence type="predicted"/>
<gene>
    <name evidence="2" type="ORF">D3H35_02440</name>
</gene>
<feature type="transmembrane region" description="Helical" evidence="1">
    <location>
        <begin position="83"/>
        <end position="116"/>
    </location>
</feature>
<feature type="transmembrane region" description="Helical" evidence="1">
    <location>
        <begin position="176"/>
        <end position="200"/>
    </location>
</feature>
<dbReference type="InterPro" id="IPR002798">
    <property type="entry name" value="SpoIIM-like"/>
</dbReference>
<dbReference type="AlphaFoldDB" id="A0A398CYW5"/>
<protein>
    <submittedName>
        <fullName evidence="2">Stage II sporulation protein M</fullName>
    </submittedName>
</protein>
<dbReference type="Pfam" id="PF01944">
    <property type="entry name" value="SpoIIM"/>
    <property type="match status" value="1"/>
</dbReference>
<reference evidence="2 3" key="1">
    <citation type="submission" date="2018-09" db="EMBL/GenBank/DDBJ databases">
        <title>Cohnella cavernae sp. nov., isolated from a karst cave.</title>
        <authorList>
            <person name="Zhu H."/>
        </authorList>
    </citation>
    <scope>NUCLEOTIDE SEQUENCE [LARGE SCALE GENOMIC DNA]</scope>
    <source>
        <strain evidence="2 3">K2E09-144</strain>
    </source>
</reference>
<dbReference type="PANTHER" id="PTHR35337:SF1">
    <property type="entry name" value="SLR1478 PROTEIN"/>
    <property type="match status" value="1"/>
</dbReference>
<feature type="transmembrane region" description="Helical" evidence="1">
    <location>
        <begin position="25"/>
        <end position="46"/>
    </location>
</feature>